<evidence type="ECO:0000313" key="8">
    <source>
        <dbReference type="EMBL" id="WEU39997.1"/>
    </source>
</evidence>
<dbReference type="Gene3D" id="1.10.8.60">
    <property type="match status" value="1"/>
</dbReference>
<comment type="subcellular location">
    <subcellularLocation>
        <location evidence="1">Membrane</location>
    </subcellularLocation>
</comment>
<dbReference type="PROSITE" id="PS00674">
    <property type="entry name" value="AAA"/>
    <property type="match status" value="1"/>
</dbReference>
<evidence type="ECO:0000313" key="9">
    <source>
        <dbReference type="Proteomes" id="UP000186851"/>
    </source>
</evidence>
<dbReference type="GO" id="GO:0016887">
    <property type="term" value="F:ATP hydrolysis activity"/>
    <property type="evidence" value="ECO:0007669"/>
    <property type="project" value="InterPro"/>
</dbReference>
<dbReference type="Pfam" id="PF09336">
    <property type="entry name" value="Vps4_C"/>
    <property type="match status" value="1"/>
</dbReference>
<dbReference type="GO" id="GO:0016020">
    <property type="term" value="C:membrane"/>
    <property type="evidence" value="ECO:0007669"/>
    <property type="project" value="UniProtKB-SubCell"/>
</dbReference>
<dbReference type="PANTHER" id="PTHR23074">
    <property type="entry name" value="AAA DOMAIN-CONTAINING"/>
    <property type="match status" value="1"/>
</dbReference>
<keyword evidence="4" id="KW-0472">Membrane</keyword>
<organism evidence="8 9">
    <name type="scientific">Odinarchaeota yellowstonii (strain LCB_4)</name>
    <dbReference type="NCBI Taxonomy" id="1841599"/>
    <lineage>
        <taxon>Archaea</taxon>
        <taxon>Promethearchaeati</taxon>
        <taxon>Candidatus Odinarchaeota</taxon>
        <taxon>Candidatus Odinarchaeia</taxon>
        <taxon>Candidatus Odinarchaeales</taxon>
        <taxon>Candidatus Odinarchaeaceae</taxon>
        <taxon>Candidatus Odinarchaeum</taxon>
    </lineage>
</organism>
<evidence type="ECO:0000256" key="5">
    <source>
        <dbReference type="RuleBase" id="RU003651"/>
    </source>
</evidence>
<dbReference type="InterPro" id="IPR036181">
    <property type="entry name" value="MIT_dom_sf"/>
</dbReference>
<dbReference type="AlphaFoldDB" id="A0AAF0D1J2"/>
<dbReference type="InterPro" id="IPR003959">
    <property type="entry name" value="ATPase_AAA_core"/>
</dbReference>
<keyword evidence="2 5" id="KW-0547">Nucleotide-binding</keyword>
<feature type="domain" description="AAA+ ATPase" evidence="6">
    <location>
        <begin position="145"/>
        <end position="281"/>
    </location>
</feature>
<dbReference type="CDD" id="cd19509">
    <property type="entry name" value="RecA-like_VPS4-like"/>
    <property type="match status" value="1"/>
</dbReference>
<dbReference type="InterPro" id="IPR041569">
    <property type="entry name" value="AAA_lid_3"/>
</dbReference>
<dbReference type="SMART" id="SM00382">
    <property type="entry name" value="AAA"/>
    <property type="match status" value="1"/>
</dbReference>
<dbReference type="KEGG" id="oyw:OdinLCB4_005875"/>
<dbReference type="InterPro" id="IPR015415">
    <property type="entry name" value="Spast_Vps4_C"/>
</dbReference>
<dbReference type="SUPFAM" id="SSF52540">
    <property type="entry name" value="P-loop containing nucleoside triphosphate hydrolases"/>
    <property type="match status" value="1"/>
</dbReference>
<dbReference type="SMART" id="SM00745">
    <property type="entry name" value="MIT"/>
    <property type="match status" value="1"/>
</dbReference>
<dbReference type="InterPro" id="IPR027417">
    <property type="entry name" value="P-loop_NTPase"/>
</dbReference>
<dbReference type="GO" id="GO:0005524">
    <property type="term" value="F:ATP binding"/>
    <property type="evidence" value="ECO:0007669"/>
    <property type="project" value="UniProtKB-KW"/>
</dbReference>
<evidence type="ECO:0000256" key="2">
    <source>
        <dbReference type="ARBA" id="ARBA00022741"/>
    </source>
</evidence>
<evidence type="ECO:0000259" key="7">
    <source>
        <dbReference type="SMART" id="SM00745"/>
    </source>
</evidence>
<accession>A0AAF0D1J2</accession>
<evidence type="ECO:0000259" key="6">
    <source>
        <dbReference type="SMART" id="SM00382"/>
    </source>
</evidence>
<feature type="domain" description="MIT" evidence="7">
    <location>
        <begin position="5"/>
        <end position="82"/>
    </location>
</feature>
<evidence type="ECO:0000256" key="1">
    <source>
        <dbReference type="ARBA" id="ARBA00004370"/>
    </source>
</evidence>
<dbReference type="SUPFAM" id="SSF116846">
    <property type="entry name" value="MIT domain"/>
    <property type="match status" value="1"/>
</dbReference>
<reference evidence="8" key="1">
    <citation type="journal article" date="2017" name="Nature">
        <title>Asgard archaea illuminate the origin of eukaryotic cellular complexity.</title>
        <authorList>
            <person name="Zaremba-Niedzwiedzka K."/>
            <person name="Caceres E.F."/>
            <person name="Saw J.H."/>
            <person name="Backstrom D."/>
            <person name="Juzokaite L."/>
            <person name="Vancaester E."/>
            <person name="Seitz K.W."/>
            <person name="Anantharaman K."/>
            <person name="Starnawski P."/>
            <person name="Kjeldsen K.U."/>
            <person name="Scott M.B."/>
            <person name="Nunoura T."/>
            <person name="Banfield J.F."/>
            <person name="Schramm A."/>
            <person name="Baker B.J."/>
            <person name="Spang A."/>
            <person name="Ettema T.J.G."/>
        </authorList>
    </citation>
    <scope>NUCLEOTIDE SEQUENCE</scope>
    <source>
        <strain evidence="8">LCB_4</strain>
    </source>
</reference>
<dbReference type="Pfam" id="PF00004">
    <property type="entry name" value="AAA"/>
    <property type="match status" value="1"/>
</dbReference>
<dbReference type="FunFam" id="3.40.50.300:FF:001003">
    <property type="entry name" value="Vacuolar protein sorting-associated protein 4"/>
    <property type="match status" value="1"/>
</dbReference>
<protein>
    <submittedName>
        <fullName evidence="8">ATP-binding protein</fullName>
    </submittedName>
</protein>
<dbReference type="Pfam" id="PF17862">
    <property type="entry name" value="AAA_lid_3"/>
    <property type="match status" value="1"/>
</dbReference>
<dbReference type="Gene3D" id="1.20.58.80">
    <property type="entry name" value="Phosphotransferase system, lactose/cellobiose-type IIA subunit"/>
    <property type="match status" value="1"/>
</dbReference>
<dbReference type="InterPro" id="IPR003593">
    <property type="entry name" value="AAA+_ATPase"/>
</dbReference>
<name>A0AAF0D1J2_ODILC</name>
<dbReference type="PANTHER" id="PTHR23074:SF83">
    <property type="entry name" value="VACUOLAR PROTEIN SORTING-ASSOCIATED PROTEIN 4A"/>
    <property type="match status" value="1"/>
</dbReference>
<dbReference type="InterPro" id="IPR007330">
    <property type="entry name" value="MIT_dom"/>
</dbReference>
<keyword evidence="3 5" id="KW-0067">ATP-binding</keyword>
<dbReference type="InterPro" id="IPR003960">
    <property type="entry name" value="ATPase_AAA_CS"/>
</dbReference>
<gene>
    <name evidence="8" type="ORF">OdinLCB4_005875</name>
</gene>
<sequence length="383" mass="43390">MSDMSHELFEAASKIAKEAVKLDKSNKWKPASEKYLKAADILLKLSKITENSKLKNICLKTAEQYIRRSKELRRTVNVSLNPVELFDEKEVEPEIAQSVSSTILIEKPSVQWSDVADLKEAKQALREAVILPMIRPDLFTGSRVPWRGILLFGPPGCGKTFLSKAVANEAKATFFSADAASLVSKWLGESEKAIKTLFKTARERAPSIIFIDEIDAIASTRDSEEVGGERRLKTQMLIEMDGVKENKTGQIMVLGATNRPWDLDPAFRRRFEKRIYIPLPDKEARREVFKYHLKDVDLDVDVDLDELAEKSEGYTSSDIALICRESAMIPIRELDQQGLLQDLNCKPRPVNMSDLLTSLSRIKPVVTPAEIKRYEEWASEYRS</sequence>
<reference evidence="8" key="2">
    <citation type="journal article" date="2022" name="Nat. Microbiol.">
        <title>A closed Candidatus Odinarchaeum chromosome exposes Asgard archaeal viruses.</title>
        <authorList>
            <person name="Tamarit D."/>
            <person name="Caceres E.F."/>
            <person name="Krupovic M."/>
            <person name="Nijland R."/>
            <person name="Eme L."/>
            <person name="Robinson N.P."/>
            <person name="Ettema T.J.G."/>
        </authorList>
    </citation>
    <scope>NUCLEOTIDE SEQUENCE</scope>
    <source>
        <strain evidence="8">LCB_4</strain>
    </source>
</reference>
<dbReference type="SMR" id="A0AAF0D1J2"/>
<dbReference type="Pfam" id="PF04212">
    <property type="entry name" value="MIT"/>
    <property type="match status" value="1"/>
</dbReference>
<proteinExistence type="inferred from homology"/>
<dbReference type="Proteomes" id="UP000186851">
    <property type="component" value="Chromosome"/>
</dbReference>
<evidence type="ECO:0000256" key="4">
    <source>
        <dbReference type="ARBA" id="ARBA00023136"/>
    </source>
</evidence>
<evidence type="ECO:0000256" key="3">
    <source>
        <dbReference type="ARBA" id="ARBA00022840"/>
    </source>
</evidence>
<dbReference type="Gene3D" id="3.40.50.300">
    <property type="entry name" value="P-loop containing nucleotide triphosphate hydrolases"/>
    <property type="match status" value="1"/>
</dbReference>
<dbReference type="InterPro" id="IPR050304">
    <property type="entry name" value="MT-severing_AAA_ATPase"/>
</dbReference>
<dbReference type="EMBL" id="CP091871">
    <property type="protein sequence ID" value="WEU39997.1"/>
    <property type="molecule type" value="Genomic_DNA"/>
</dbReference>
<comment type="similarity">
    <text evidence="5">Belongs to the AAA ATPase family.</text>
</comment>